<evidence type="ECO:0000256" key="4">
    <source>
        <dbReference type="ARBA" id="ARBA00022833"/>
    </source>
</evidence>
<keyword evidence="3 6" id="KW-0378">Hydrolase</keyword>
<evidence type="ECO:0000313" key="10">
    <source>
        <dbReference type="Proteomes" id="UP000681722"/>
    </source>
</evidence>
<keyword evidence="2 6" id="KW-0479">Metal-binding</keyword>
<organism evidence="9 10">
    <name type="scientific">Didymodactylos carnosus</name>
    <dbReference type="NCBI Taxonomy" id="1234261"/>
    <lineage>
        <taxon>Eukaryota</taxon>
        <taxon>Metazoa</taxon>
        <taxon>Spiralia</taxon>
        <taxon>Gnathifera</taxon>
        <taxon>Rotifera</taxon>
        <taxon>Eurotatoria</taxon>
        <taxon>Bdelloidea</taxon>
        <taxon>Philodinida</taxon>
        <taxon>Philodinidae</taxon>
        <taxon>Didymodactylos</taxon>
    </lineage>
</organism>
<dbReference type="PROSITE" id="PS51864">
    <property type="entry name" value="ASTACIN"/>
    <property type="match status" value="1"/>
</dbReference>
<dbReference type="PANTHER" id="PTHR10127">
    <property type="entry name" value="DISCOIDIN, CUB, EGF, LAMININ , AND ZINC METALLOPROTEASE DOMAIN CONTAINING"/>
    <property type="match status" value="1"/>
</dbReference>
<evidence type="ECO:0000259" key="8">
    <source>
        <dbReference type="PROSITE" id="PS51864"/>
    </source>
</evidence>
<evidence type="ECO:0000256" key="1">
    <source>
        <dbReference type="ARBA" id="ARBA00022670"/>
    </source>
</evidence>
<protein>
    <recommendedName>
        <fullName evidence="7">Metalloendopeptidase</fullName>
        <ecNumber evidence="7">3.4.24.-</ecNumber>
    </recommendedName>
</protein>
<accession>A0A8S2TF88</accession>
<feature type="binding site" evidence="6">
    <location>
        <position position="137"/>
    </location>
    <ligand>
        <name>Zn(2+)</name>
        <dbReference type="ChEBI" id="CHEBI:29105"/>
        <note>catalytic</note>
    </ligand>
</feature>
<dbReference type="GO" id="GO:0006508">
    <property type="term" value="P:proteolysis"/>
    <property type="evidence" value="ECO:0007669"/>
    <property type="project" value="UniProtKB-KW"/>
</dbReference>
<dbReference type="OrthoDB" id="291007at2759"/>
<dbReference type="InterPro" id="IPR034035">
    <property type="entry name" value="Astacin-like_dom"/>
</dbReference>
<feature type="active site" evidence="6">
    <location>
        <position position="138"/>
    </location>
</feature>
<sequence length="244" mass="28001">GVRNHQQQAKTVNEPPVPTENVKLVEGDIAVPSTSEMRNMVLSARKWPGGVIPIEFEPGWYTQDEQNKIINAMLKISEQTNDCIKFVWRENNPTWLRIFPGTGCWSYFGKIYDRGAQDLSLRKDWNYNCVDQGTVIHEIGHALGLAHEQTRPDRDNYIQIQWNNIEDSQRFNFDRYAASEVNLFNHGYDYGSVMHYAQDAFSKNGKPTMIPTYPGWESWVAQMGHASELSANDVDKIKKHYGCA</sequence>
<evidence type="ECO:0000256" key="2">
    <source>
        <dbReference type="ARBA" id="ARBA00022723"/>
    </source>
</evidence>
<dbReference type="EC" id="3.4.24.-" evidence="7"/>
<comment type="caution">
    <text evidence="6">Lacks conserved residue(s) required for the propagation of feature annotation.</text>
</comment>
<reference evidence="9" key="1">
    <citation type="submission" date="2021-02" db="EMBL/GenBank/DDBJ databases">
        <authorList>
            <person name="Nowell W R."/>
        </authorList>
    </citation>
    <scope>NUCLEOTIDE SEQUENCE</scope>
</reference>
<dbReference type="GO" id="GO:0004222">
    <property type="term" value="F:metalloendopeptidase activity"/>
    <property type="evidence" value="ECO:0007669"/>
    <property type="project" value="UniProtKB-UniRule"/>
</dbReference>
<feature type="binding site" evidence="6">
    <location>
        <position position="147"/>
    </location>
    <ligand>
        <name>Zn(2+)</name>
        <dbReference type="ChEBI" id="CHEBI:29105"/>
        <note>catalytic</note>
    </ligand>
</feature>
<evidence type="ECO:0000256" key="7">
    <source>
        <dbReference type="RuleBase" id="RU361183"/>
    </source>
</evidence>
<dbReference type="InterPro" id="IPR006026">
    <property type="entry name" value="Peptidase_Metallo"/>
</dbReference>
<evidence type="ECO:0000256" key="6">
    <source>
        <dbReference type="PROSITE-ProRule" id="PRU01211"/>
    </source>
</evidence>
<keyword evidence="5 6" id="KW-0482">Metalloprotease</keyword>
<dbReference type="CDD" id="cd04280">
    <property type="entry name" value="ZnMc_astacin_like"/>
    <property type="match status" value="1"/>
</dbReference>
<dbReference type="Gene3D" id="3.40.390.10">
    <property type="entry name" value="Collagenase (Catalytic Domain)"/>
    <property type="match status" value="1"/>
</dbReference>
<comment type="cofactor">
    <cofactor evidence="6 7">
        <name>Zn(2+)</name>
        <dbReference type="ChEBI" id="CHEBI:29105"/>
    </cofactor>
    <text evidence="6 7">Binds 1 zinc ion per subunit.</text>
</comment>
<proteinExistence type="predicted"/>
<gene>
    <name evidence="9" type="ORF">SRO942_LOCUS33531</name>
</gene>
<name>A0A8S2TF88_9BILA</name>
<feature type="domain" description="Peptidase M12A" evidence="8">
    <location>
        <begin position="35"/>
        <end position="244"/>
    </location>
</feature>
<dbReference type="GO" id="GO:0008270">
    <property type="term" value="F:zinc ion binding"/>
    <property type="evidence" value="ECO:0007669"/>
    <property type="project" value="UniProtKB-UniRule"/>
</dbReference>
<keyword evidence="1 6" id="KW-0645">Protease</keyword>
<dbReference type="SMART" id="SM00235">
    <property type="entry name" value="ZnMc"/>
    <property type="match status" value="1"/>
</dbReference>
<dbReference type="InterPro" id="IPR001506">
    <property type="entry name" value="Peptidase_M12A"/>
</dbReference>
<evidence type="ECO:0000313" key="9">
    <source>
        <dbReference type="EMBL" id="CAF4286794.1"/>
    </source>
</evidence>
<comment type="caution">
    <text evidence="9">The sequence shown here is derived from an EMBL/GenBank/DDBJ whole genome shotgun (WGS) entry which is preliminary data.</text>
</comment>
<evidence type="ECO:0000256" key="5">
    <source>
        <dbReference type="ARBA" id="ARBA00023049"/>
    </source>
</evidence>
<dbReference type="SUPFAM" id="SSF55486">
    <property type="entry name" value="Metalloproteases ('zincins'), catalytic domain"/>
    <property type="match status" value="1"/>
</dbReference>
<feature type="non-terminal residue" evidence="9">
    <location>
        <position position="244"/>
    </location>
</feature>
<dbReference type="AlphaFoldDB" id="A0A8S2TF88"/>
<dbReference type="PRINTS" id="PR00480">
    <property type="entry name" value="ASTACIN"/>
</dbReference>
<dbReference type="EMBL" id="CAJOBC010082467">
    <property type="protein sequence ID" value="CAF4286794.1"/>
    <property type="molecule type" value="Genomic_DNA"/>
</dbReference>
<dbReference type="InterPro" id="IPR024079">
    <property type="entry name" value="MetalloPept_cat_dom_sf"/>
</dbReference>
<evidence type="ECO:0000256" key="3">
    <source>
        <dbReference type="ARBA" id="ARBA00022801"/>
    </source>
</evidence>
<dbReference type="PANTHER" id="PTHR10127:SF780">
    <property type="entry name" value="METALLOENDOPEPTIDASE"/>
    <property type="match status" value="1"/>
</dbReference>
<dbReference type="Proteomes" id="UP000681722">
    <property type="component" value="Unassembled WGS sequence"/>
</dbReference>
<dbReference type="Pfam" id="PF01400">
    <property type="entry name" value="Astacin"/>
    <property type="match status" value="1"/>
</dbReference>
<feature type="binding site" evidence="6">
    <location>
        <position position="141"/>
    </location>
    <ligand>
        <name>Zn(2+)</name>
        <dbReference type="ChEBI" id="CHEBI:29105"/>
        <note>catalytic</note>
    </ligand>
</feature>
<keyword evidence="4 6" id="KW-0862">Zinc</keyword>